<evidence type="ECO:0000256" key="1">
    <source>
        <dbReference type="SAM" id="MobiDB-lite"/>
    </source>
</evidence>
<dbReference type="Proteomes" id="UP000626109">
    <property type="component" value="Unassembled WGS sequence"/>
</dbReference>
<gene>
    <name evidence="4" type="ORF">PGLA2088_LOCUS41863</name>
</gene>
<accession>A0A813L7Z7</accession>
<dbReference type="AlphaFoldDB" id="A0A813L7Z7"/>
<proteinExistence type="predicted"/>
<name>A0A813L7Z7_POLGL</name>
<organism evidence="4 5">
    <name type="scientific">Polarella glacialis</name>
    <name type="common">Dinoflagellate</name>
    <dbReference type="NCBI Taxonomy" id="89957"/>
    <lineage>
        <taxon>Eukaryota</taxon>
        <taxon>Sar</taxon>
        <taxon>Alveolata</taxon>
        <taxon>Dinophyceae</taxon>
        <taxon>Suessiales</taxon>
        <taxon>Suessiaceae</taxon>
        <taxon>Polarella</taxon>
    </lineage>
</organism>
<keyword evidence="3" id="KW-0732">Signal</keyword>
<feature type="transmembrane region" description="Helical" evidence="2">
    <location>
        <begin position="1011"/>
        <end position="1029"/>
    </location>
</feature>
<keyword evidence="2" id="KW-0472">Membrane</keyword>
<dbReference type="EMBL" id="CAJNNW010034025">
    <property type="protein sequence ID" value="CAE8721314.1"/>
    <property type="molecule type" value="Genomic_DNA"/>
</dbReference>
<comment type="caution">
    <text evidence="4">The sequence shown here is derived from an EMBL/GenBank/DDBJ whole genome shotgun (WGS) entry which is preliminary data.</text>
</comment>
<keyword evidence="2" id="KW-0812">Transmembrane</keyword>
<feature type="region of interest" description="Disordered" evidence="1">
    <location>
        <begin position="788"/>
        <end position="813"/>
    </location>
</feature>
<protein>
    <submittedName>
        <fullName evidence="4">Uncharacterized protein</fullName>
    </submittedName>
</protein>
<feature type="region of interest" description="Disordered" evidence="1">
    <location>
        <begin position="199"/>
        <end position="224"/>
    </location>
</feature>
<evidence type="ECO:0000256" key="2">
    <source>
        <dbReference type="SAM" id="Phobius"/>
    </source>
</evidence>
<sequence>MVCFGFTLRWFAYLCAVLPHSSLAADWNFGWARATQFAEPVSVRHLSHLSGPGETPPNFVSPDTGLRFRLDHVSVQTEGSQILGLDNVPGIIGTACPEDGLLVLAFSSADSKANFLRALEDHAYHGQRIFLTSTRQHENCSSSVFLAEVVPKSALGLVGVRFAPHALQLKYFEASYQSLFEHADITVIAPLAQLSQPGRHAARTAAEATEAPKPGGDLSDPVSSPPRRLYANVLKLSWKAIKSMAKVAVKATTLVAETLGLSEVEGKKKVVFFDFDAASTLKQQLACTTCNIQVSSTLTGTVSFQLKLSGGDIEMAKTEVTGRLANLLEISDTKRLEKTDEMLILDLPKMKLKFMVGVIPVWLDIDASLYVGYQFILEGSYEVRAAADLILTLSATYRGDTQKVERSVDFDWDQWDAKASFSGLAQTLLYVKPVLAITAYKMFTAAFILKVYHGNQLSLEASVTPTSAECSAGLMKFLGFDVALNISAFGKSPFSKSMNLYTNKWKLPAHSQDCVRLVPTVPQTMDGCECAKGWSAQTTVAYHCADYCCTPDGFSKSLCVKQDKDCGTGFYGNCQTRRLAGCGEIEGMCNENACSNGQPDCHKCGFCSAEIPSQSAETGSWKAGAMWRGTIARSNAPIAELVLQLVEFEDYGFGNGRLEFMGATNVFLPDCSMTLFYVVQLYSNSQYGTLQPQTEDADFFGSCEGFELPYGWYVQITSTRVHGNDTMDFMSVDLRAVTSKDIDDAPTSKSGSLSTSLPPMTATMTSITSTTGSQTGTTTSTFITAALTLSPSSPSPSPLPSSSPSPSPSMHAVVTSTSQQSLTTGAYTITSATGTSQQSRTTAIYTITSATRGLTETTSSTLDSTSTSWAPATVQSTASTTEALTTGVATYTITSATRGLTETTSSTLDSTSTSWAPATVQSTASTTEALTTGVATYTITSATRGLTETTSSTLDSTSTSWAPATVQSTASTTEALTTGVAKGVISTSFAQKSHPICLWPFGYWNLGTSRSFSMLLIHLLVICFIYFCLGTSLA</sequence>
<keyword evidence="2" id="KW-1133">Transmembrane helix</keyword>
<evidence type="ECO:0000313" key="5">
    <source>
        <dbReference type="Proteomes" id="UP000626109"/>
    </source>
</evidence>
<evidence type="ECO:0000313" key="4">
    <source>
        <dbReference type="EMBL" id="CAE8721314.1"/>
    </source>
</evidence>
<reference evidence="4" key="1">
    <citation type="submission" date="2021-02" db="EMBL/GenBank/DDBJ databases">
        <authorList>
            <person name="Dougan E. K."/>
            <person name="Rhodes N."/>
            <person name="Thang M."/>
            <person name="Chan C."/>
        </authorList>
    </citation>
    <scope>NUCLEOTIDE SEQUENCE</scope>
</reference>
<feature type="signal peptide" evidence="3">
    <location>
        <begin position="1"/>
        <end position="24"/>
    </location>
</feature>
<feature type="compositionally biased region" description="Pro residues" evidence="1">
    <location>
        <begin position="793"/>
        <end position="807"/>
    </location>
</feature>
<evidence type="ECO:0000256" key="3">
    <source>
        <dbReference type="SAM" id="SignalP"/>
    </source>
</evidence>
<feature type="chain" id="PRO_5032342996" evidence="3">
    <location>
        <begin position="25"/>
        <end position="1034"/>
    </location>
</feature>